<sequence length="168" mass="18849">MAPWNFRAVETLVKLQRSSLRHLHLELQCSGFPPPPLHRHVNFDAGLDSLHFKIIDVGMSAIAASILCDISPKNIMVIGLDVTPELVLNVVEAKKIARLAEVLKTGRFEKLHRIHIRLEYASSNGGFEKAAQILRGMFPEKLLIMKSIPHAQSRRSPLRDATDDCRSL</sequence>
<name>A0A9P5Y6V5_9AGAR</name>
<protein>
    <submittedName>
        <fullName evidence="1">Uncharacterized protein</fullName>
    </submittedName>
</protein>
<gene>
    <name evidence="1" type="ORF">BDZ94DRAFT_1309309</name>
</gene>
<evidence type="ECO:0000313" key="2">
    <source>
        <dbReference type="Proteomes" id="UP000807353"/>
    </source>
</evidence>
<organism evidence="1 2">
    <name type="scientific">Collybia nuda</name>
    <dbReference type="NCBI Taxonomy" id="64659"/>
    <lineage>
        <taxon>Eukaryota</taxon>
        <taxon>Fungi</taxon>
        <taxon>Dikarya</taxon>
        <taxon>Basidiomycota</taxon>
        <taxon>Agaricomycotina</taxon>
        <taxon>Agaricomycetes</taxon>
        <taxon>Agaricomycetidae</taxon>
        <taxon>Agaricales</taxon>
        <taxon>Tricholomatineae</taxon>
        <taxon>Clitocybaceae</taxon>
        <taxon>Collybia</taxon>
    </lineage>
</organism>
<evidence type="ECO:0000313" key="1">
    <source>
        <dbReference type="EMBL" id="KAF9462776.1"/>
    </source>
</evidence>
<dbReference type="EMBL" id="MU150268">
    <property type="protein sequence ID" value="KAF9462776.1"/>
    <property type="molecule type" value="Genomic_DNA"/>
</dbReference>
<reference evidence="1" key="1">
    <citation type="submission" date="2020-11" db="EMBL/GenBank/DDBJ databases">
        <authorList>
            <consortium name="DOE Joint Genome Institute"/>
            <person name="Ahrendt S."/>
            <person name="Riley R."/>
            <person name="Andreopoulos W."/>
            <person name="Labutti K."/>
            <person name="Pangilinan J."/>
            <person name="Ruiz-Duenas F.J."/>
            <person name="Barrasa J.M."/>
            <person name="Sanchez-Garcia M."/>
            <person name="Camarero S."/>
            <person name="Miyauchi S."/>
            <person name="Serrano A."/>
            <person name="Linde D."/>
            <person name="Babiker R."/>
            <person name="Drula E."/>
            <person name="Ayuso-Fernandez I."/>
            <person name="Pacheco R."/>
            <person name="Padilla G."/>
            <person name="Ferreira P."/>
            <person name="Barriuso J."/>
            <person name="Kellner H."/>
            <person name="Castanera R."/>
            <person name="Alfaro M."/>
            <person name="Ramirez L."/>
            <person name="Pisabarro A.G."/>
            <person name="Kuo A."/>
            <person name="Tritt A."/>
            <person name="Lipzen A."/>
            <person name="He G."/>
            <person name="Yan M."/>
            <person name="Ng V."/>
            <person name="Cullen D."/>
            <person name="Martin F."/>
            <person name="Rosso M.-N."/>
            <person name="Henrissat B."/>
            <person name="Hibbett D."/>
            <person name="Martinez A.T."/>
            <person name="Grigoriev I.V."/>
        </authorList>
    </citation>
    <scope>NUCLEOTIDE SEQUENCE</scope>
    <source>
        <strain evidence="1">CBS 247.69</strain>
    </source>
</reference>
<dbReference type="AlphaFoldDB" id="A0A9P5Y6V5"/>
<proteinExistence type="predicted"/>
<accession>A0A9P5Y6V5</accession>
<keyword evidence="2" id="KW-1185">Reference proteome</keyword>
<dbReference type="Proteomes" id="UP000807353">
    <property type="component" value="Unassembled WGS sequence"/>
</dbReference>
<comment type="caution">
    <text evidence="1">The sequence shown here is derived from an EMBL/GenBank/DDBJ whole genome shotgun (WGS) entry which is preliminary data.</text>
</comment>